<accession>A0A382THF2</accession>
<organism evidence="1">
    <name type="scientific">marine metagenome</name>
    <dbReference type="NCBI Taxonomy" id="408172"/>
    <lineage>
        <taxon>unclassified sequences</taxon>
        <taxon>metagenomes</taxon>
        <taxon>ecological metagenomes</taxon>
    </lineage>
</organism>
<dbReference type="EMBL" id="UINC01136442">
    <property type="protein sequence ID" value="SVD21215.1"/>
    <property type="molecule type" value="Genomic_DNA"/>
</dbReference>
<sequence>MEDTFKDIAVYSTLAMILFRKQQDDATQELTEVERDKDAESDEDKFWAKEIKNREEFAREAVMKL</sequence>
<gene>
    <name evidence="1" type="ORF">METZ01_LOCUS374069</name>
</gene>
<evidence type="ECO:0000313" key="1">
    <source>
        <dbReference type="EMBL" id="SVD21215.1"/>
    </source>
</evidence>
<feature type="non-terminal residue" evidence="1">
    <location>
        <position position="65"/>
    </location>
</feature>
<protein>
    <submittedName>
        <fullName evidence="1">Uncharacterized protein</fullName>
    </submittedName>
</protein>
<name>A0A382THF2_9ZZZZ</name>
<reference evidence="1" key="1">
    <citation type="submission" date="2018-05" db="EMBL/GenBank/DDBJ databases">
        <authorList>
            <person name="Lanie J.A."/>
            <person name="Ng W.-L."/>
            <person name="Kazmierczak K.M."/>
            <person name="Andrzejewski T.M."/>
            <person name="Davidsen T.M."/>
            <person name="Wayne K.J."/>
            <person name="Tettelin H."/>
            <person name="Glass J.I."/>
            <person name="Rusch D."/>
            <person name="Podicherti R."/>
            <person name="Tsui H.-C.T."/>
            <person name="Winkler M.E."/>
        </authorList>
    </citation>
    <scope>NUCLEOTIDE SEQUENCE</scope>
</reference>
<proteinExistence type="predicted"/>
<dbReference type="AlphaFoldDB" id="A0A382THF2"/>